<organism evidence="1 2">
    <name type="scientific">Bacteroides caecimuris</name>
    <dbReference type="NCBI Taxonomy" id="1796613"/>
    <lineage>
        <taxon>Bacteria</taxon>
        <taxon>Pseudomonadati</taxon>
        <taxon>Bacteroidota</taxon>
        <taxon>Bacteroidia</taxon>
        <taxon>Bacteroidales</taxon>
        <taxon>Bacteroidaceae</taxon>
        <taxon>Bacteroides</taxon>
    </lineage>
</organism>
<dbReference type="EMBL" id="CP015401">
    <property type="protein sequence ID" value="ANU57813.1"/>
    <property type="molecule type" value="Genomic_DNA"/>
</dbReference>
<dbReference type="Proteomes" id="UP000092631">
    <property type="component" value="Chromosome"/>
</dbReference>
<dbReference type="AlphaFoldDB" id="A0A1C7GZJ0"/>
<evidence type="ECO:0000313" key="2">
    <source>
        <dbReference type="Proteomes" id="UP000092631"/>
    </source>
</evidence>
<name>A0A1C7GZJ0_9BACE</name>
<reference evidence="2" key="1">
    <citation type="submission" date="2016-04" db="EMBL/GenBank/DDBJ databases">
        <title>Complete Genome Sequences of Twelve Strains of a Stable Defined Moderately Diverse Mouse Microbiota 2 (sDMDMm2).</title>
        <authorList>
            <person name="Uchimura Y."/>
            <person name="Wyss M."/>
            <person name="Brugiroux S."/>
            <person name="Limenitakis J.P."/>
            <person name="Stecher B."/>
            <person name="McCoy K.D."/>
            <person name="Macpherson A.J."/>
        </authorList>
    </citation>
    <scope>NUCLEOTIDE SEQUENCE [LARGE SCALE GENOMIC DNA]</scope>
    <source>
        <strain evidence="2">I48</strain>
    </source>
</reference>
<keyword evidence="2" id="KW-1185">Reference proteome</keyword>
<gene>
    <name evidence="1" type="ORF">A4V03_09725</name>
</gene>
<dbReference type="KEGG" id="bcae:A4V03_09725"/>
<sequence length="72" mass="8480">MAVFIGPERKQTSLYNLICLVLQAIHGKYIDYNLKSDIGRTVFFFRKENQYLFVDTSINNINLPLKQKMNHD</sequence>
<evidence type="ECO:0000313" key="1">
    <source>
        <dbReference type="EMBL" id="ANU57813.1"/>
    </source>
</evidence>
<proteinExistence type="predicted"/>
<protein>
    <submittedName>
        <fullName evidence="1">Uncharacterized protein</fullName>
    </submittedName>
</protein>
<accession>A0A1C7GZJ0</accession>